<dbReference type="InterPro" id="IPR016166">
    <property type="entry name" value="FAD-bd_PCMH"/>
</dbReference>
<dbReference type="SMART" id="SM01092">
    <property type="entry name" value="CO_deh_flav_C"/>
    <property type="match status" value="1"/>
</dbReference>
<dbReference type="Gene3D" id="3.30.390.50">
    <property type="entry name" value="CO dehydrogenase flavoprotein, C-terminal domain"/>
    <property type="match status" value="1"/>
</dbReference>
<dbReference type="RefSeq" id="WP_184812798.1">
    <property type="nucleotide sequence ID" value="NZ_JACHJQ010000005.1"/>
</dbReference>
<dbReference type="InterPro" id="IPR016169">
    <property type="entry name" value="FAD-bd_PCMH_sub2"/>
</dbReference>
<name>A0A7W7VFU6_9PSEU</name>
<evidence type="ECO:0000313" key="3">
    <source>
        <dbReference type="EMBL" id="MBB4908671.1"/>
    </source>
</evidence>
<dbReference type="PROSITE" id="PS51387">
    <property type="entry name" value="FAD_PCMH"/>
    <property type="match status" value="1"/>
</dbReference>
<dbReference type="SUPFAM" id="SSF55447">
    <property type="entry name" value="CO dehydrogenase flavoprotein C-terminal domain-like"/>
    <property type="match status" value="1"/>
</dbReference>
<dbReference type="EMBL" id="JACHJQ010000005">
    <property type="protein sequence ID" value="MBB4908671.1"/>
    <property type="molecule type" value="Genomic_DNA"/>
</dbReference>
<dbReference type="PANTHER" id="PTHR42659:SF1">
    <property type="entry name" value="OXIDOREDUCTASE"/>
    <property type="match status" value="1"/>
</dbReference>
<dbReference type="InterPro" id="IPR002346">
    <property type="entry name" value="Mopterin_DH_FAD-bd"/>
</dbReference>
<comment type="caution">
    <text evidence="3">The sequence shown here is derived from an EMBL/GenBank/DDBJ whole genome shotgun (WGS) entry which is preliminary data.</text>
</comment>
<feature type="domain" description="FAD-binding PCMH-type" evidence="2">
    <location>
        <begin position="1"/>
        <end position="221"/>
    </location>
</feature>
<accession>A0A7W7VFU6</accession>
<dbReference type="SUPFAM" id="SSF56176">
    <property type="entry name" value="FAD-binding/transporter-associated domain-like"/>
    <property type="match status" value="1"/>
</dbReference>
<dbReference type="InterPro" id="IPR005107">
    <property type="entry name" value="CO_DH_flav_C"/>
</dbReference>
<dbReference type="GO" id="GO:0071949">
    <property type="term" value="F:FAD binding"/>
    <property type="evidence" value="ECO:0007669"/>
    <property type="project" value="InterPro"/>
</dbReference>
<gene>
    <name evidence="3" type="ORF">FHR82_004924</name>
</gene>
<evidence type="ECO:0000313" key="4">
    <source>
        <dbReference type="Proteomes" id="UP000520767"/>
    </source>
</evidence>
<sequence length="327" mass="34643">MRAFGYTVAESPADAVRIAAGTPNSAFVAGGTDLLNLMRDGAQSHDHLVDLNHLDLARIDMDATTLRIGALARMRQVAEHPEVRREFPVLSQALLASASPQVRVMAAIGGNLLQRTRCGYFRDAGSACNKRVPGSGCPAISGHNRGHAILGGSEHCIATHPSDLAVALTALDATVHLLGPDGGRAVPVADFHLLPGSTPQRETVLRQGELITRVDVPRTRAATRSRYLKLRDRASFEFAVVSVAAALRLDGRTVGDVRLAFGGVGTRPWRDTGVEAALRGRELTEAAVSAAGRVLVRDAVPRDGNGFKVELVQRALVSVLGELGGVR</sequence>
<dbReference type="Pfam" id="PF00941">
    <property type="entry name" value="FAD_binding_5"/>
    <property type="match status" value="1"/>
</dbReference>
<dbReference type="InterPro" id="IPR036318">
    <property type="entry name" value="FAD-bd_PCMH-like_sf"/>
</dbReference>
<evidence type="ECO:0000256" key="1">
    <source>
        <dbReference type="ARBA" id="ARBA00023002"/>
    </source>
</evidence>
<proteinExistence type="predicted"/>
<dbReference type="InterPro" id="IPR036683">
    <property type="entry name" value="CO_DH_flav_C_dom_sf"/>
</dbReference>
<keyword evidence="4" id="KW-1185">Reference proteome</keyword>
<dbReference type="Proteomes" id="UP000520767">
    <property type="component" value="Unassembled WGS sequence"/>
</dbReference>
<dbReference type="InterPro" id="IPR016167">
    <property type="entry name" value="FAD-bd_PCMH_sub1"/>
</dbReference>
<keyword evidence="1 3" id="KW-0560">Oxidoreductase</keyword>
<reference evidence="3 4" key="1">
    <citation type="submission" date="2020-08" db="EMBL/GenBank/DDBJ databases">
        <title>Genomic Encyclopedia of Type Strains, Phase III (KMG-III): the genomes of soil and plant-associated and newly described type strains.</title>
        <authorList>
            <person name="Whitman W."/>
        </authorList>
    </citation>
    <scope>NUCLEOTIDE SEQUENCE [LARGE SCALE GENOMIC DNA]</scope>
    <source>
        <strain evidence="3 4">CECT 8960</strain>
    </source>
</reference>
<dbReference type="InterPro" id="IPR051312">
    <property type="entry name" value="Diverse_Substr_Oxidored"/>
</dbReference>
<organism evidence="3 4">
    <name type="scientific">Actinophytocola algeriensis</name>
    <dbReference type="NCBI Taxonomy" id="1768010"/>
    <lineage>
        <taxon>Bacteria</taxon>
        <taxon>Bacillati</taxon>
        <taxon>Actinomycetota</taxon>
        <taxon>Actinomycetes</taxon>
        <taxon>Pseudonocardiales</taxon>
        <taxon>Pseudonocardiaceae</taxon>
    </lineage>
</organism>
<dbReference type="Gene3D" id="3.30.43.10">
    <property type="entry name" value="Uridine Diphospho-n-acetylenolpyruvylglucosamine Reductase, domain 2"/>
    <property type="match status" value="1"/>
</dbReference>
<dbReference type="Pfam" id="PF03450">
    <property type="entry name" value="CO_deh_flav_C"/>
    <property type="match status" value="1"/>
</dbReference>
<evidence type="ECO:0000259" key="2">
    <source>
        <dbReference type="PROSITE" id="PS51387"/>
    </source>
</evidence>
<protein>
    <submittedName>
        <fullName evidence="3">Xanthine dehydrogenase YagS FAD-binding subunit</fullName>
        <ecNumber evidence="3">1.17.1.4</ecNumber>
    </submittedName>
</protein>
<dbReference type="AlphaFoldDB" id="A0A7W7VFU6"/>
<dbReference type="Gene3D" id="3.30.465.10">
    <property type="match status" value="2"/>
</dbReference>
<dbReference type="EC" id="1.17.1.4" evidence="3"/>
<dbReference type="GO" id="GO:0004854">
    <property type="term" value="F:xanthine dehydrogenase activity"/>
    <property type="evidence" value="ECO:0007669"/>
    <property type="project" value="UniProtKB-EC"/>
</dbReference>
<dbReference type="PANTHER" id="PTHR42659">
    <property type="entry name" value="XANTHINE DEHYDROGENASE SUBUNIT C-RELATED"/>
    <property type="match status" value="1"/>
</dbReference>